<name>A0ABT2ACV5_9BURK</name>
<keyword evidence="1" id="KW-0732">Signal</keyword>
<evidence type="ECO:0000256" key="1">
    <source>
        <dbReference type="SAM" id="SignalP"/>
    </source>
</evidence>
<protein>
    <submittedName>
        <fullName evidence="2">Uncharacterized protein</fullName>
    </submittedName>
</protein>
<feature type="chain" id="PRO_5045759785" evidence="1">
    <location>
        <begin position="22"/>
        <end position="154"/>
    </location>
</feature>
<accession>A0ABT2ACV5</accession>
<dbReference type="Proteomes" id="UP001205560">
    <property type="component" value="Unassembled WGS sequence"/>
</dbReference>
<reference evidence="2 3" key="1">
    <citation type="submission" date="2022-08" db="EMBL/GenBank/DDBJ databases">
        <title>Reclassification of Massilia species as members of the genera Telluria, Duganella, Pseudoduganella, Mokoshia gen. nov. and Zemynaea gen. nov. using orthogonal and non-orthogonal genome-based approaches.</title>
        <authorList>
            <person name="Bowman J.P."/>
        </authorList>
    </citation>
    <scope>NUCLEOTIDE SEQUENCE [LARGE SCALE GENOMIC DNA]</scope>
    <source>
        <strain evidence="2 3">LMG 28164</strain>
    </source>
</reference>
<feature type="signal peptide" evidence="1">
    <location>
        <begin position="1"/>
        <end position="21"/>
    </location>
</feature>
<evidence type="ECO:0000313" key="3">
    <source>
        <dbReference type="Proteomes" id="UP001205560"/>
    </source>
</evidence>
<dbReference type="RefSeq" id="WP_258847801.1">
    <property type="nucleotide sequence ID" value="NZ_JANUGX010000035.1"/>
</dbReference>
<gene>
    <name evidence="2" type="ORF">NX782_22905</name>
</gene>
<evidence type="ECO:0000313" key="2">
    <source>
        <dbReference type="EMBL" id="MCS0592044.1"/>
    </source>
</evidence>
<keyword evidence="3" id="KW-1185">Reference proteome</keyword>
<proteinExistence type="predicted"/>
<dbReference type="EMBL" id="JANUGX010000035">
    <property type="protein sequence ID" value="MCS0592044.1"/>
    <property type="molecule type" value="Genomic_DNA"/>
</dbReference>
<dbReference type="PROSITE" id="PS51257">
    <property type="entry name" value="PROKAR_LIPOPROTEIN"/>
    <property type="match status" value="1"/>
</dbReference>
<comment type="caution">
    <text evidence="2">The sequence shown here is derived from an EMBL/GenBank/DDBJ whole genome shotgun (WGS) entry which is preliminary data.</text>
</comment>
<organism evidence="2 3">
    <name type="scientific">Massilia norwichensis</name>
    <dbReference type="NCBI Taxonomy" id="1442366"/>
    <lineage>
        <taxon>Bacteria</taxon>
        <taxon>Pseudomonadati</taxon>
        <taxon>Pseudomonadota</taxon>
        <taxon>Betaproteobacteria</taxon>
        <taxon>Burkholderiales</taxon>
        <taxon>Oxalobacteraceae</taxon>
        <taxon>Telluria group</taxon>
        <taxon>Massilia</taxon>
    </lineage>
</organism>
<sequence length="154" mass="16223">MKKRLAALATLAMLACGAAGAGPTALPDSELAAVRGADGISFAVDLNLNRQPDNATGDSRLTIGQKVDERMTYIVVRNVGGRIQMLGLNISPQTAADGTNYVALTLPGYTRFTDTGFDSISVQADPRAAVSGNLGRISINGEMMMQGQLRLWSH</sequence>